<accession>A0A0P0YAT2</accession>
<dbReference type="Proteomes" id="UP000059680">
    <property type="component" value="Chromosome 12"/>
</dbReference>
<evidence type="ECO:0000313" key="2">
    <source>
        <dbReference type="Proteomes" id="UP000059680"/>
    </source>
</evidence>
<dbReference type="PaxDb" id="39947-A0A0P0YAT2"/>
<organism evidence="1 2">
    <name type="scientific">Oryza sativa subsp. japonica</name>
    <name type="common">Rice</name>
    <dbReference type="NCBI Taxonomy" id="39947"/>
    <lineage>
        <taxon>Eukaryota</taxon>
        <taxon>Viridiplantae</taxon>
        <taxon>Streptophyta</taxon>
        <taxon>Embryophyta</taxon>
        <taxon>Tracheophyta</taxon>
        <taxon>Spermatophyta</taxon>
        <taxon>Magnoliopsida</taxon>
        <taxon>Liliopsida</taxon>
        <taxon>Poales</taxon>
        <taxon>Poaceae</taxon>
        <taxon>BOP clade</taxon>
        <taxon>Oryzoideae</taxon>
        <taxon>Oryzeae</taxon>
        <taxon>Oryzinae</taxon>
        <taxon>Oryza</taxon>
        <taxon>Oryza sativa</taxon>
    </lineage>
</organism>
<evidence type="ECO:0000313" key="1">
    <source>
        <dbReference type="EMBL" id="BAT17438.1"/>
    </source>
</evidence>
<proteinExistence type="predicted"/>
<reference evidence="1 2" key="3">
    <citation type="journal article" date="2013" name="Rice">
        <title>Improvement of the Oryza sativa Nipponbare reference genome using next generation sequence and optical map data.</title>
        <authorList>
            <person name="Kawahara Y."/>
            <person name="de la Bastide M."/>
            <person name="Hamilton J.P."/>
            <person name="Kanamori H."/>
            <person name="McCombie W.R."/>
            <person name="Ouyang S."/>
            <person name="Schwartz D.C."/>
            <person name="Tanaka T."/>
            <person name="Wu J."/>
            <person name="Zhou S."/>
            <person name="Childs K.L."/>
            <person name="Davidson R.M."/>
            <person name="Lin H."/>
            <person name="Quesada-Ocampo L."/>
            <person name="Vaillancourt B."/>
            <person name="Sakai H."/>
            <person name="Lee S.S."/>
            <person name="Kim J."/>
            <person name="Numa H."/>
            <person name="Itoh T."/>
            <person name="Buell C.R."/>
            <person name="Matsumoto T."/>
        </authorList>
    </citation>
    <scope>NUCLEOTIDE SEQUENCE [LARGE SCALE GENOMIC DNA]</scope>
    <source>
        <strain evidence="2">cv. Nipponbare</strain>
    </source>
</reference>
<reference evidence="2" key="1">
    <citation type="journal article" date="2005" name="Nature">
        <title>The map-based sequence of the rice genome.</title>
        <authorList>
            <consortium name="International rice genome sequencing project (IRGSP)"/>
            <person name="Matsumoto T."/>
            <person name="Wu J."/>
            <person name="Kanamori H."/>
            <person name="Katayose Y."/>
            <person name="Fujisawa M."/>
            <person name="Namiki N."/>
            <person name="Mizuno H."/>
            <person name="Yamamoto K."/>
            <person name="Antonio B.A."/>
            <person name="Baba T."/>
            <person name="Sakata K."/>
            <person name="Nagamura Y."/>
            <person name="Aoki H."/>
            <person name="Arikawa K."/>
            <person name="Arita K."/>
            <person name="Bito T."/>
            <person name="Chiden Y."/>
            <person name="Fujitsuka N."/>
            <person name="Fukunaka R."/>
            <person name="Hamada M."/>
            <person name="Harada C."/>
            <person name="Hayashi A."/>
            <person name="Hijishita S."/>
            <person name="Honda M."/>
            <person name="Hosokawa S."/>
            <person name="Ichikawa Y."/>
            <person name="Idonuma A."/>
            <person name="Iijima M."/>
            <person name="Ikeda M."/>
            <person name="Ikeno M."/>
            <person name="Ito K."/>
            <person name="Ito S."/>
            <person name="Ito T."/>
            <person name="Ito Y."/>
            <person name="Ito Y."/>
            <person name="Iwabuchi A."/>
            <person name="Kamiya K."/>
            <person name="Karasawa W."/>
            <person name="Kurita K."/>
            <person name="Katagiri S."/>
            <person name="Kikuta A."/>
            <person name="Kobayashi H."/>
            <person name="Kobayashi N."/>
            <person name="Machita K."/>
            <person name="Maehara T."/>
            <person name="Masukawa M."/>
            <person name="Mizubayashi T."/>
            <person name="Mukai Y."/>
            <person name="Nagasaki H."/>
            <person name="Nagata Y."/>
            <person name="Naito S."/>
            <person name="Nakashima M."/>
            <person name="Nakama Y."/>
            <person name="Nakamichi Y."/>
            <person name="Nakamura M."/>
            <person name="Meguro A."/>
            <person name="Negishi M."/>
            <person name="Ohta I."/>
            <person name="Ohta T."/>
            <person name="Okamoto M."/>
            <person name="Ono N."/>
            <person name="Saji S."/>
            <person name="Sakaguchi M."/>
            <person name="Sakai K."/>
            <person name="Shibata M."/>
            <person name="Shimokawa T."/>
            <person name="Song J."/>
            <person name="Takazaki Y."/>
            <person name="Terasawa K."/>
            <person name="Tsugane M."/>
            <person name="Tsuji K."/>
            <person name="Ueda S."/>
            <person name="Waki K."/>
            <person name="Yamagata H."/>
            <person name="Yamamoto M."/>
            <person name="Yamamoto S."/>
            <person name="Yamane H."/>
            <person name="Yoshiki S."/>
            <person name="Yoshihara R."/>
            <person name="Yukawa K."/>
            <person name="Zhong H."/>
            <person name="Yano M."/>
            <person name="Yuan Q."/>
            <person name="Ouyang S."/>
            <person name="Liu J."/>
            <person name="Jones K.M."/>
            <person name="Gansberger K."/>
            <person name="Moffat K."/>
            <person name="Hill J."/>
            <person name="Bera J."/>
            <person name="Fadrosh D."/>
            <person name="Jin S."/>
            <person name="Johri S."/>
            <person name="Kim M."/>
            <person name="Overton L."/>
            <person name="Reardon M."/>
            <person name="Tsitrin T."/>
            <person name="Vuong H."/>
            <person name="Weaver B."/>
            <person name="Ciecko A."/>
            <person name="Tallon L."/>
            <person name="Jackson J."/>
            <person name="Pai G."/>
            <person name="Aken S.V."/>
            <person name="Utterback T."/>
            <person name="Reidmuller S."/>
            <person name="Feldblyum T."/>
            <person name="Hsiao J."/>
            <person name="Zismann V."/>
            <person name="Iobst S."/>
            <person name="de Vazeille A.R."/>
            <person name="Buell C.R."/>
            <person name="Ying K."/>
            <person name="Li Y."/>
            <person name="Lu T."/>
            <person name="Huang Y."/>
            <person name="Zhao Q."/>
            <person name="Feng Q."/>
            <person name="Zhang L."/>
            <person name="Zhu J."/>
            <person name="Weng Q."/>
            <person name="Mu J."/>
            <person name="Lu Y."/>
            <person name="Fan D."/>
            <person name="Liu Y."/>
            <person name="Guan J."/>
            <person name="Zhang Y."/>
            <person name="Yu S."/>
            <person name="Liu X."/>
            <person name="Zhang Y."/>
            <person name="Hong G."/>
            <person name="Han B."/>
            <person name="Choisne N."/>
            <person name="Demange N."/>
            <person name="Orjeda G."/>
            <person name="Samain S."/>
            <person name="Cattolico L."/>
            <person name="Pelletier E."/>
            <person name="Couloux A."/>
            <person name="Segurens B."/>
            <person name="Wincker P."/>
            <person name="D'Hont A."/>
            <person name="Scarpelli C."/>
            <person name="Weissenbach J."/>
            <person name="Salanoubat M."/>
            <person name="Quetier F."/>
            <person name="Yu Y."/>
            <person name="Kim H.R."/>
            <person name="Rambo T."/>
            <person name="Currie J."/>
            <person name="Collura K."/>
            <person name="Luo M."/>
            <person name="Yang T."/>
            <person name="Ammiraju J.S.S."/>
            <person name="Engler F."/>
            <person name="Soderlund C."/>
            <person name="Wing R.A."/>
            <person name="Palmer L.E."/>
            <person name="de la Bastide M."/>
            <person name="Spiegel L."/>
            <person name="Nascimento L."/>
            <person name="Zutavern T."/>
            <person name="O'Shaughnessy A."/>
            <person name="Dike S."/>
            <person name="Dedhia N."/>
            <person name="Preston R."/>
            <person name="Balija V."/>
            <person name="McCombie W.R."/>
            <person name="Chow T."/>
            <person name="Chen H."/>
            <person name="Chung M."/>
            <person name="Chen C."/>
            <person name="Shaw J."/>
            <person name="Wu H."/>
            <person name="Hsiao K."/>
            <person name="Chao Y."/>
            <person name="Chu M."/>
            <person name="Cheng C."/>
            <person name="Hour A."/>
            <person name="Lee P."/>
            <person name="Lin S."/>
            <person name="Lin Y."/>
            <person name="Liou J."/>
            <person name="Liu S."/>
            <person name="Hsing Y."/>
            <person name="Raghuvanshi S."/>
            <person name="Mohanty A."/>
            <person name="Bharti A.K."/>
            <person name="Gaur A."/>
            <person name="Gupta V."/>
            <person name="Kumar D."/>
            <person name="Ravi V."/>
            <person name="Vij S."/>
            <person name="Kapur A."/>
            <person name="Khurana P."/>
            <person name="Khurana P."/>
            <person name="Khurana J.P."/>
            <person name="Tyagi A.K."/>
            <person name="Gaikwad K."/>
            <person name="Singh A."/>
            <person name="Dalal V."/>
            <person name="Srivastava S."/>
            <person name="Dixit A."/>
            <person name="Pal A.K."/>
            <person name="Ghazi I.A."/>
            <person name="Yadav M."/>
            <person name="Pandit A."/>
            <person name="Bhargava A."/>
            <person name="Sureshbabu K."/>
            <person name="Batra K."/>
            <person name="Sharma T.R."/>
            <person name="Mohapatra T."/>
            <person name="Singh N.K."/>
            <person name="Messing J."/>
            <person name="Nelson A.B."/>
            <person name="Fuks G."/>
            <person name="Kavchok S."/>
            <person name="Keizer G."/>
            <person name="Linton E."/>
            <person name="Llaca V."/>
            <person name="Song R."/>
            <person name="Tanyolac B."/>
            <person name="Young S."/>
            <person name="Ho-Il K."/>
            <person name="Hahn J.H."/>
            <person name="Sangsakoo G."/>
            <person name="Vanavichit A."/>
            <person name="de Mattos Luiz.A.T."/>
            <person name="Zimmer P.D."/>
            <person name="Malone G."/>
            <person name="Dellagostin O."/>
            <person name="de Oliveira A.C."/>
            <person name="Bevan M."/>
            <person name="Bancroft I."/>
            <person name="Minx P."/>
            <person name="Cordum H."/>
            <person name="Wilson R."/>
            <person name="Cheng Z."/>
            <person name="Jin W."/>
            <person name="Jiang J."/>
            <person name="Leong S.A."/>
            <person name="Iwama H."/>
            <person name="Gojobori T."/>
            <person name="Itoh T."/>
            <person name="Niimura Y."/>
            <person name="Fujii Y."/>
            <person name="Habara T."/>
            <person name="Sakai H."/>
            <person name="Sato Y."/>
            <person name="Wilson G."/>
            <person name="Kumar K."/>
            <person name="McCouch S."/>
            <person name="Juretic N."/>
            <person name="Hoen D."/>
            <person name="Wright S."/>
            <person name="Bruskiewich R."/>
            <person name="Bureau T."/>
            <person name="Miyao A."/>
            <person name="Hirochika H."/>
            <person name="Nishikawa T."/>
            <person name="Kadowaki K."/>
            <person name="Sugiura M."/>
            <person name="Burr B."/>
            <person name="Sasaki T."/>
        </authorList>
    </citation>
    <scope>NUCLEOTIDE SEQUENCE [LARGE SCALE GENOMIC DNA]</scope>
    <source>
        <strain evidence="2">cv. Nipponbare</strain>
    </source>
</reference>
<reference evidence="1 2" key="2">
    <citation type="journal article" date="2013" name="Plant Cell Physiol.">
        <title>Rice Annotation Project Database (RAP-DB): an integrative and interactive database for rice genomics.</title>
        <authorList>
            <person name="Sakai H."/>
            <person name="Lee S.S."/>
            <person name="Tanaka T."/>
            <person name="Numa H."/>
            <person name="Kim J."/>
            <person name="Kawahara Y."/>
            <person name="Wakimoto H."/>
            <person name="Yang C.C."/>
            <person name="Iwamoto M."/>
            <person name="Abe T."/>
            <person name="Yamada Y."/>
            <person name="Muto A."/>
            <person name="Inokuchi H."/>
            <person name="Ikemura T."/>
            <person name="Matsumoto T."/>
            <person name="Sasaki T."/>
            <person name="Itoh T."/>
        </authorList>
    </citation>
    <scope>NUCLEOTIDE SEQUENCE [LARGE SCALE GENOMIC DNA]</scope>
    <source>
        <strain evidence="2">cv. Nipponbare</strain>
    </source>
</reference>
<dbReference type="EMBL" id="AP014968">
    <property type="protein sequence ID" value="BAT17438.1"/>
    <property type="molecule type" value="Genomic_DNA"/>
</dbReference>
<name>A0A0P0YAT2_ORYSJ</name>
<sequence length="80" mass="8858">MLFESGPYHITKDIGAGIILAGFFTSTAPSLIGAQTSSGAASKMPNGDCHQHYEQTEQQWQRNLVWGRDFIDELKSEKVD</sequence>
<dbReference type="AlphaFoldDB" id="A0A0P0YAT2"/>
<keyword evidence="2" id="KW-1185">Reference proteome</keyword>
<gene>
    <name evidence="1" type="ordered locus">Os12g0530650</name>
    <name evidence="1" type="ORF">OSNPB_120530650</name>
</gene>
<dbReference type="InParanoid" id="A0A0P0YAT2"/>
<protein>
    <submittedName>
        <fullName evidence="1">Os12g0530650 protein</fullName>
    </submittedName>
</protein>